<comment type="caution">
    <text evidence="2">The sequence shown here is derived from an EMBL/GenBank/DDBJ whole genome shotgun (WGS) entry which is preliminary data.</text>
</comment>
<feature type="signal peptide" evidence="1">
    <location>
        <begin position="1"/>
        <end position="20"/>
    </location>
</feature>
<reference evidence="2 3" key="1">
    <citation type="submission" date="2018-10" db="EMBL/GenBank/DDBJ databases">
        <title>Genomic Encyclopedia of Type Strains, Phase IV (KMG-IV): sequencing the most valuable type-strain genomes for metagenomic binning, comparative biology and taxonomic classification.</title>
        <authorList>
            <person name="Goeker M."/>
        </authorList>
    </citation>
    <scope>NUCLEOTIDE SEQUENCE [LARGE SCALE GENOMIC DNA]</scope>
    <source>
        <strain evidence="2 3">DSM 25586</strain>
    </source>
</reference>
<dbReference type="RefSeq" id="WP_120954384.1">
    <property type="nucleotide sequence ID" value="NZ_RBIR01000005.1"/>
</dbReference>
<accession>A0A495EPZ1</accession>
<dbReference type="Proteomes" id="UP000276055">
    <property type="component" value="Unassembled WGS sequence"/>
</dbReference>
<feature type="chain" id="PRO_5038546992" description="Hemophore-related protein" evidence="1">
    <location>
        <begin position="21"/>
        <end position="118"/>
    </location>
</feature>
<gene>
    <name evidence="2" type="ORF">C8D78_2730</name>
</gene>
<evidence type="ECO:0000256" key="1">
    <source>
        <dbReference type="SAM" id="SignalP"/>
    </source>
</evidence>
<dbReference type="EMBL" id="RBIR01000005">
    <property type="protein sequence ID" value="RKR18984.1"/>
    <property type="molecule type" value="Genomic_DNA"/>
</dbReference>
<dbReference type="PROSITE" id="PS51257">
    <property type="entry name" value="PROKAR_LIPOPROTEIN"/>
    <property type="match status" value="1"/>
</dbReference>
<sequence length="118" mass="12350">MKKLLTAVALVAGTLLTGCAGSTTPATPSPTPKLSVEESCKFLNTDTFVPSGTAKEQAGQIGQHYQEVADKVAPEVGAPIQKMADIMKQVAASPTGTKTNEQTAQLTQEINKIGQYCK</sequence>
<keyword evidence="1" id="KW-0732">Signal</keyword>
<evidence type="ECO:0000313" key="2">
    <source>
        <dbReference type="EMBL" id="RKR18984.1"/>
    </source>
</evidence>
<organism evidence="2 3">
    <name type="scientific">Arthrobacter oryzae</name>
    <dbReference type="NCBI Taxonomy" id="409290"/>
    <lineage>
        <taxon>Bacteria</taxon>
        <taxon>Bacillati</taxon>
        <taxon>Actinomycetota</taxon>
        <taxon>Actinomycetes</taxon>
        <taxon>Micrococcales</taxon>
        <taxon>Micrococcaceae</taxon>
        <taxon>Arthrobacter</taxon>
    </lineage>
</organism>
<dbReference type="OrthoDB" id="4945043at2"/>
<protein>
    <recommendedName>
        <fullName evidence="4">Hemophore-related protein</fullName>
    </recommendedName>
</protein>
<evidence type="ECO:0000313" key="3">
    <source>
        <dbReference type="Proteomes" id="UP000276055"/>
    </source>
</evidence>
<dbReference type="AlphaFoldDB" id="A0A495EPZ1"/>
<name>A0A495EPZ1_9MICC</name>
<proteinExistence type="predicted"/>
<evidence type="ECO:0008006" key="4">
    <source>
        <dbReference type="Google" id="ProtNLM"/>
    </source>
</evidence>